<protein>
    <recommendedName>
        <fullName evidence="9">Lipoprotein signal peptidase</fullName>
        <ecNumber evidence="9">3.4.23.36</ecNumber>
    </recommendedName>
    <alternativeName>
        <fullName evidence="9">Prolipoprotein signal peptidase</fullName>
    </alternativeName>
    <alternativeName>
        <fullName evidence="9">Signal peptidase II</fullName>
        <shortName evidence="9">SPase II</shortName>
    </alternativeName>
</protein>
<evidence type="ECO:0000256" key="11">
    <source>
        <dbReference type="RuleBase" id="RU004181"/>
    </source>
</evidence>
<keyword evidence="7 9" id="KW-1133">Transmembrane helix</keyword>
<feature type="active site" evidence="9">
    <location>
        <position position="129"/>
    </location>
</feature>
<comment type="function">
    <text evidence="9 10">This protein specifically catalyzes the removal of signal peptides from prolipoproteins.</text>
</comment>
<dbReference type="PANTHER" id="PTHR33695:SF1">
    <property type="entry name" value="LIPOPROTEIN SIGNAL PEPTIDASE"/>
    <property type="match status" value="1"/>
</dbReference>
<comment type="similarity">
    <text evidence="1 9 11">Belongs to the peptidase A8 family.</text>
</comment>
<keyword evidence="4 9" id="KW-0812">Transmembrane</keyword>
<dbReference type="RefSeq" id="WP_109037252.1">
    <property type="nucleotide sequence ID" value="NZ_CP029210.1"/>
</dbReference>
<feature type="transmembrane region" description="Helical" evidence="9">
    <location>
        <begin position="74"/>
        <end position="94"/>
    </location>
</feature>
<evidence type="ECO:0000256" key="7">
    <source>
        <dbReference type="ARBA" id="ARBA00022989"/>
    </source>
</evidence>
<keyword evidence="13" id="KW-1185">Reference proteome</keyword>
<accession>A0A2U8FVL8</accession>
<dbReference type="EC" id="3.4.23.36" evidence="9"/>
<keyword evidence="3 9" id="KW-0645">Protease</keyword>
<keyword evidence="5 9" id="KW-0064">Aspartyl protease</keyword>
<keyword evidence="2 9" id="KW-1003">Cell membrane</keyword>
<evidence type="ECO:0000256" key="3">
    <source>
        <dbReference type="ARBA" id="ARBA00022670"/>
    </source>
</evidence>
<evidence type="ECO:0000256" key="1">
    <source>
        <dbReference type="ARBA" id="ARBA00006139"/>
    </source>
</evidence>
<evidence type="ECO:0000256" key="6">
    <source>
        <dbReference type="ARBA" id="ARBA00022801"/>
    </source>
</evidence>
<dbReference type="NCBIfam" id="TIGR00077">
    <property type="entry name" value="lspA"/>
    <property type="match status" value="1"/>
</dbReference>
<proteinExistence type="inferred from homology"/>
<evidence type="ECO:0000313" key="12">
    <source>
        <dbReference type="EMBL" id="AWI54256.1"/>
    </source>
</evidence>
<dbReference type="PROSITE" id="PS00855">
    <property type="entry name" value="SPASE_II"/>
    <property type="match status" value="1"/>
</dbReference>
<dbReference type="InterPro" id="IPR001872">
    <property type="entry name" value="Peptidase_A8"/>
</dbReference>
<evidence type="ECO:0000256" key="8">
    <source>
        <dbReference type="ARBA" id="ARBA00023136"/>
    </source>
</evidence>
<dbReference type="GO" id="GO:0004190">
    <property type="term" value="F:aspartic-type endopeptidase activity"/>
    <property type="evidence" value="ECO:0007669"/>
    <property type="project" value="UniProtKB-UniRule"/>
</dbReference>
<gene>
    <name evidence="9" type="primary">lspA</name>
    <name evidence="12" type="ORF">DEH84_13125</name>
</gene>
<dbReference type="GO" id="GO:0005886">
    <property type="term" value="C:plasma membrane"/>
    <property type="evidence" value="ECO:0007669"/>
    <property type="project" value="UniProtKB-SubCell"/>
</dbReference>
<dbReference type="PANTHER" id="PTHR33695">
    <property type="entry name" value="LIPOPROTEIN SIGNAL PEPTIDASE"/>
    <property type="match status" value="1"/>
</dbReference>
<evidence type="ECO:0000256" key="9">
    <source>
        <dbReference type="HAMAP-Rule" id="MF_00161"/>
    </source>
</evidence>
<dbReference type="GO" id="GO:0006508">
    <property type="term" value="P:proteolysis"/>
    <property type="evidence" value="ECO:0007669"/>
    <property type="project" value="UniProtKB-KW"/>
</dbReference>
<evidence type="ECO:0000256" key="4">
    <source>
        <dbReference type="ARBA" id="ARBA00022692"/>
    </source>
</evidence>
<name>A0A2U8FVL8_9BURK</name>
<comment type="pathway">
    <text evidence="9">Protein modification; lipoprotein biosynthesis (signal peptide cleavage).</text>
</comment>
<dbReference type="Pfam" id="PF01252">
    <property type="entry name" value="Peptidase_A8"/>
    <property type="match status" value="1"/>
</dbReference>
<keyword evidence="6 9" id="KW-0378">Hydrolase</keyword>
<dbReference type="AlphaFoldDB" id="A0A2U8FVL8"/>
<organism evidence="12 13">
    <name type="scientific">Aquabacterium olei</name>
    <dbReference type="NCBI Taxonomy" id="1296669"/>
    <lineage>
        <taxon>Bacteria</taxon>
        <taxon>Pseudomonadati</taxon>
        <taxon>Pseudomonadota</taxon>
        <taxon>Betaproteobacteria</taxon>
        <taxon>Burkholderiales</taxon>
        <taxon>Aquabacterium</taxon>
    </lineage>
</organism>
<dbReference type="Proteomes" id="UP000244892">
    <property type="component" value="Chromosome"/>
</dbReference>
<dbReference type="PRINTS" id="PR00781">
    <property type="entry name" value="LIPOSIGPTASE"/>
</dbReference>
<comment type="catalytic activity">
    <reaction evidence="9 10">
        <text>Release of signal peptides from bacterial membrane prolipoproteins. Hydrolyzes -Xaa-Yaa-Zaa-|-(S,diacylglyceryl)Cys-, in which Xaa is hydrophobic (preferably Leu), and Yaa (Ala or Ser) and Zaa (Gly or Ala) have small, neutral side chains.</text>
        <dbReference type="EC" id="3.4.23.36"/>
    </reaction>
</comment>
<feature type="transmembrane region" description="Helical" evidence="9">
    <location>
        <begin position="106"/>
        <end position="127"/>
    </location>
</feature>
<dbReference type="EMBL" id="CP029210">
    <property type="protein sequence ID" value="AWI54256.1"/>
    <property type="molecule type" value="Genomic_DNA"/>
</dbReference>
<evidence type="ECO:0000256" key="2">
    <source>
        <dbReference type="ARBA" id="ARBA00022475"/>
    </source>
</evidence>
<feature type="transmembrane region" description="Helical" evidence="9">
    <location>
        <begin position="147"/>
        <end position="166"/>
    </location>
</feature>
<keyword evidence="8 9" id="KW-0472">Membrane</keyword>
<dbReference type="HAMAP" id="MF_00161">
    <property type="entry name" value="LspA"/>
    <property type="match status" value="1"/>
</dbReference>
<feature type="transmembrane region" description="Helical" evidence="9">
    <location>
        <begin position="16"/>
        <end position="41"/>
    </location>
</feature>
<dbReference type="UniPathway" id="UPA00665"/>
<feature type="active site" evidence="9">
    <location>
        <position position="154"/>
    </location>
</feature>
<reference evidence="12 13" key="1">
    <citation type="submission" date="2018-05" db="EMBL/GenBank/DDBJ databases">
        <title>complete genome sequence of Aquabacterium olei NBRC 110486.</title>
        <authorList>
            <person name="Tang B."/>
            <person name="Chang J."/>
            <person name="Zhang L."/>
            <person name="Yang H."/>
        </authorList>
    </citation>
    <scope>NUCLEOTIDE SEQUENCE [LARGE SCALE GENOMIC DNA]</scope>
    <source>
        <strain evidence="12 13">NBRC 110486</strain>
    </source>
</reference>
<sequence>MAARKSAPKAASRQGLLPWLGIAFIIILLDQFTKVLIVGWLQHGESREVWSFFNIVRAHNTGAAFSFLANAGGWQRWFFVGLGTVATGFIIYMLREHGGQRLFSWALTLILGGAIGNVIDRLVHGYVVDFLDFHWRFLAPMFPGGHFPAFNIADCAITVGAALLILDEVRRVRRS</sequence>
<comment type="subcellular location">
    <subcellularLocation>
        <location evidence="9">Cell membrane</location>
        <topology evidence="9">Multi-pass membrane protein</topology>
    </subcellularLocation>
</comment>
<dbReference type="KEGG" id="aon:DEH84_13125"/>
<evidence type="ECO:0000313" key="13">
    <source>
        <dbReference type="Proteomes" id="UP000244892"/>
    </source>
</evidence>
<evidence type="ECO:0000256" key="10">
    <source>
        <dbReference type="RuleBase" id="RU000594"/>
    </source>
</evidence>
<evidence type="ECO:0000256" key="5">
    <source>
        <dbReference type="ARBA" id="ARBA00022750"/>
    </source>
</evidence>
<dbReference type="OrthoDB" id="9810259at2"/>